<dbReference type="PANTHER" id="PTHR47723:SF24">
    <property type="entry name" value="RNASE H TYPE-1 DOMAIN-CONTAINING PROTEIN"/>
    <property type="match status" value="1"/>
</dbReference>
<organism evidence="1 2">
    <name type="scientific">Hibiscus sabdariffa</name>
    <name type="common">roselle</name>
    <dbReference type="NCBI Taxonomy" id="183260"/>
    <lineage>
        <taxon>Eukaryota</taxon>
        <taxon>Viridiplantae</taxon>
        <taxon>Streptophyta</taxon>
        <taxon>Embryophyta</taxon>
        <taxon>Tracheophyta</taxon>
        <taxon>Spermatophyta</taxon>
        <taxon>Magnoliopsida</taxon>
        <taxon>eudicotyledons</taxon>
        <taxon>Gunneridae</taxon>
        <taxon>Pentapetalae</taxon>
        <taxon>rosids</taxon>
        <taxon>malvids</taxon>
        <taxon>Malvales</taxon>
        <taxon>Malvaceae</taxon>
        <taxon>Malvoideae</taxon>
        <taxon>Hibiscus</taxon>
    </lineage>
</organism>
<evidence type="ECO:0008006" key="3">
    <source>
        <dbReference type="Google" id="ProtNLM"/>
    </source>
</evidence>
<evidence type="ECO:0000313" key="2">
    <source>
        <dbReference type="Proteomes" id="UP001396334"/>
    </source>
</evidence>
<dbReference type="Proteomes" id="UP001396334">
    <property type="component" value="Unassembled WGS sequence"/>
</dbReference>
<comment type="caution">
    <text evidence="1">The sequence shown here is derived from an EMBL/GenBank/DDBJ whole genome shotgun (WGS) entry which is preliminary data.</text>
</comment>
<gene>
    <name evidence="1" type="ORF">V6N11_067950</name>
</gene>
<keyword evidence="2" id="KW-1185">Reference proteome</keyword>
<accession>A0ABR2SS92</accession>
<sequence length="202" mass="23106">MVDEAGDWDWNRLSQWLPQDVLDKIATVKPPHNGLGADASGWHWEKNRNFSTRSTAQRIWEAIIDPAKLVNFNTMPFQDWLNQCFDNKIDHWNSGAPWAIHFSTICWLLWKQRHNAIFGSTELSDVILVKYSRQVADNFNAAHQRKTGGERYRQVSWSPLSDGWFKANCDGAVNPSSGFVAIGGVIWDEYGTWCFGFSQNIG</sequence>
<dbReference type="InterPro" id="IPR053151">
    <property type="entry name" value="RNase_H-like"/>
</dbReference>
<dbReference type="EMBL" id="JBBPBN010000012">
    <property type="protein sequence ID" value="KAK9028138.1"/>
    <property type="molecule type" value="Genomic_DNA"/>
</dbReference>
<proteinExistence type="predicted"/>
<dbReference type="PANTHER" id="PTHR47723">
    <property type="entry name" value="OS05G0353850 PROTEIN"/>
    <property type="match status" value="1"/>
</dbReference>
<name>A0ABR2SS92_9ROSI</name>
<evidence type="ECO:0000313" key="1">
    <source>
        <dbReference type="EMBL" id="KAK9028138.1"/>
    </source>
</evidence>
<reference evidence="1 2" key="1">
    <citation type="journal article" date="2024" name="G3 (Bethesda)">
        <title>Genome assembly of Hibiscus sabdariffa L. provides insights into metabolisms of medicinal natural products.</title>
        <authorList>
            <person name="Kim T."/>
        </authorList>
    </citation>
    <scope>NUCLEOTIDE SEQUENCE [LARGE SCALE GENOMIC DNA]</scope>
    <source>
        <strain evidence="1">TK-2024</strain>
        <tissue evidence="1">Old leaves</tissue>
    </source>
</reference>
<protein>
    <recommendedName>
        <fullName evidence="3">RNase H type-1 domain-containing protein</fullName>
    </recommendedName>
</protein>